<evidence type="ECO:0000259" key="7">
    <source>
        <dbReference type="PROSITE" id="PS50883"/>
    </source>
</evidence>
<evidence type="ECO:0000313" key="11">
    <source>
        <dbReference type="Proteomes" id="UP001407405"/>
    </source>
</evidence>
<feature type="domain" description="HAMP" evidence="8">
    <location>
        <begin position="299"/>
        <end position="351"/>
    </location>
</feature>
<dbReference type="InterPro" id="IPR035919">
    <property type="entry name" value="EAL_sf"/>
</dbReference>
<dbReference type="CDD" id="cd06225">
    <property type="entry name" value="HAMP"/>
    <property type="match status" value="1"/>
</dbReference>
<dbReference type="EMBL" id="JBCITM010000012">
    <property type="protein sequence ID" value="MEN1761185.1"/>
    <property type="molecule type" value="Genomic_DNA"/>
</dbReference>
<dbReference type="SMART" id="SM00267">
    <property type="entry name" value="GGDEF"/>
    <property type="match status" value="1"/>
</dbReference>
<dbReference type="Pfam" id="PF00563">
    <property type="entry name" value="EAL"/>
    <property type="match status" value="1"/>
</dbReference>
<dbReference type="RefSeq" id="WP_343186485.1">
    <property type="nucleotide sequence ID" value="NZ_JBCITM010000012.1"/>
</dbReference>
<keyword evidence="3 6" id="KW-0812">Transmembrane</keyword>
<dbReference type="Gene3D" id="6.10.340.10">
    <property type="match status" value="1"/>
</dbReference>
<dbReference type="Pfam" id="PF00672">
    <property type="entry name" value="HAMP"/>
    <property type="match status" value="1"/>
</dbReference>
<dbReference type="CDD" id="cd12912">
    <property type="entry name" value="PDC2_MCP_like"/>
    <property type="match status" value="1"/>
</dbReference>
<evidence type="ECO:0000256" key="3">
    <source>
        <dbReference type="ARBA" id="ARBA00022692"/>
    </source>
</evidence>
<dbReference type="SMART" id="SM00304">
    <property type="entry name" value="HAMP"/>
    <property type="match status" value="1"/>
</dbReference>
<dbReference type="PANTHER" id="PTHR33121:SF71">
    <property type="entry name" value="OXYGEN SENSOR PROTEIN DOSP"/>
    <property type="match status" value="1"/>
</dbReference>
<evidence type="ECO:0000256" key="6">
    <source>
        <dbReference type="SAM" id="Phobius"/>
    </source>
</evidence>
<dbReference type="CDD" id="cd01948">
    <property type="entry name" value="EAL"/>
    <property type="match status" value="1"/>
</dbReference>
<dbReference type="PANTHER" id="PTHR33121">
    <property type="entry name" value="CYCLIC DI-GMP PHOSPHODIESTERASE PDEF"/>
    <property type="match status" value="1"/>
</dbReference>
<dbReference type="InterPro" id="IPR000160">
    <property type="entry name" value="GGDEF_dom"/>
</dbReference>
<dbReference type="SUPFAM" id="SSF141868">
    <property type="entry name" value="EAL domain-like"/>
    <property type="match status" value="1"/>
</dbReference>
<name>A0ABU9VWG1_9CLOT</name>
<feature type="domain" description="GGDEF" evidence="9">
    <location>
        <begin position="380"/>
        <end position="511"/>
    </location>
</feature>
<keyword evidence="11" id="KW-1185">Reference proteome</keyword>
<feature type="domain" description="EAL" evidence="7">
    <location>
        <begin position="520"/>
        <end position="774"/>
    </location>
</feature>
<evidence type="ECO:0000256" key="5">
    <source>
        <dbReference type="ARBA" id="ARBA00023136"/>
    </source>
</evidence>
<keyword evidence="5 6" id="KW-0472">Membrane</keyword>
<dbReference type="InterPro" id="IPR003660">
    <property type="entry name" value="HAMP_dom"/>
</dbReference>
<dbReference type="SUPFAM" id="SSF55073">
    <property type="entry name" value="Nucleotide cyclase"/>
    <property type="match status" value="1"/>
</dbReference>
<protein>
    <submittedName>
        <fullName evidence="10">EAL domain-containing protein</fullName>
    </submittedName>
</protein>
<organism evidence="10 11">
    <name type="scientific">Anoxynatronum sibiricum</name>
    <dbReference type="NCBI Taxonomy" id="210623"/>
    <lineage>
        <taxon>Bacteria</taxon>
        <taxon>Bacillati</taxon>
        <taxon>Bacillota</taxon>
        <taxon>Clostridia</taxon>
        <taxon>Eubacteriales</taxon>
        <taxon>Clostridiaceae</taxon>
        <taxon>Anoxynatronum</taxon>
    </lineage>
</organism>
<keyword evidence="4 6" id="KW-1133">Transmembrane helix</keyword>
<evidence type="ECO:0000259" key="8">
    <source>
        <dbReference type="PROSITE" id="PS50885"/>
    </source>
</evidence>
<dbReference type="SMART" id="SM00052">
    <property type="entry name" value="EAL"/>
    <property type="match status" value="1"/>
</dbReference>
<keyword evidence="2" id="KW-1003">Cell membrane</keyword>
<dbReference type="PROSITE" id="PS50883">
    <property type="entry name" value="EAL"/>
    <property type="match status" value="1"/>
</dbReference>
<dbReference type="CDD" id="cd01949">
    <property type="entry name" value="GGDEF"/>
    <property type="match status" value="1"/>
</dbReference>
<comment type="caution">
    <text evidence="10">The sequence shown here is derived from an EMBL/GenBank/DDBJ whole genome shotgun (WGS) entry which is preliminary data.</text>
</comment>
<evidence type="ECO:0000256" key="4">
    <source>
        <dbReference type="ARBA" id="ARBA00022989"/>
    </source>
</evidence>
<evidence type="ECO:0000259" key="9">
    <source>
        <dbReference type="PROSITE" id="PS50887"/>
    </source>
</evidence>
<dbReference type="Gene3D" id="3.20.20.450">
    <property type="entry name" value="EAL domain"/>
    <property type="match status" value="1"/>
</dbReference>
<dbReference type="InterPro" id="IPR033479">
    <property type="entry name" value="dCache_1"/>
</dbReference>
<accession>A0ABU9VWG1</accession>
<evidence type="ECO:0000313" key="10">
    <source>
        <dbReference type="EMBL" id="MEN1761185.1"/>
    </source>
</evidence>
<dbReference type="InterPro" id="IPR050706">
    <property type="entry name" value="Cyclic-di-GMP_PDE-like"/>
</dbReference>
<dbReference type="Gene3D" id="3.30.70.270">
    <property type="match status" value="1"/>
</dbReference>
<sequence length="775" mass="87862">MKSIRIQMLAWLLLGALILFAGLGFFTEQRLRKLPPVIEAQYMEIADARANEVGKQLKIYIDQVRMLAQSEVIQSMDRQQIDPFLPQMVLEDIERNLTVVWPDGRGITSRGLVVNVSEQEQYQKIFLEGEETWISSPFLSPYVETGKPITIVSQAVRRNGETVGLINAVVEIEFINDIVRSVNLRETGYSWIVDQHGMVVAHPDSTKTLRQAAAEIFGEEMNISEALVTEASGLQRYHEAGTAMVALHQAIPYTPGWTFIISIPEAEMYQEVNAVSRGVLAAIGLGLVLVMVFSLAYSETLSRPILEMKAVFERAAAGNLNVRANEKIANEVGQAAASFNQMLVKIRHLTYQDPLTNLNNYHGFLLDLPYKLEKLQQHQAVTGLAIVSVDDFKRINSISGYELGNEVLLTLADRIQRFLQPGECAARHFGDEFVVLLGEQHEDAFEERVVRLWEACNTLLTLKDNEYMLRTSVGTCSFQPGRELDEVMNRATMAKLFIKQKGGNGVHLFNESLEETLKEEQDIERELFHALEENQLKLVYQPVIRLDTEQITGHEALLRWHHPRYHSLPVNRLIHVAEQTGYIIEIGRWVMREACRRNREWHEAGHEGLVVAVNVSALQFEQPSFVNMVQEILVEIGLPAHCLELEITERIAMMGVQEKMAKMRQLKAMGVRIAIDDFGTGYSSLAYFTQFPIDTLKIDRSFINQMVEDTHADTIVDTIITMAQGMRVNTIAEGVETAEQQERLKEKGCDQMQGYWFARPLSPEEAFSRLENESN</sequence>
<evidence type="ECO:0000256" key="2">
    <source>
        <dbReference type="ARBA" id="ARBA00022475"/>
    </source>
</evidence>
<dbReference type="InterPro" id="IPR001633">
    <property type="entry name" value="EAL_dom"/>
</dbReference>
<comment type="subcellular location">
    <subcellularLocation>
        <location evidence="1">Cell membrane</location>
        <topology evidence="1">Multi-pass membrane protein</topology>
    </subcellularLocation>
</comment>
<gene>
    <name evidence="10" type="ORF">AAIG11_11900</name>
</gene>
<evidence type="ECO:0000256" key="1">
    <source>
        <dbReference type="ARBA" id="ARBA00004651"/>
    </source>
</evidence>
<dbReference type="InterPro" id="IPR029787">
    <property type="entry name" value="Nucleotide_cyclase"/>
</dbReference>
<dbReference type="SUPFAM" id="SSF158472">
    <property type="entry name" value="HAMP domain-like"/>
    <property type="match status" value="1"/>
</dbReference>
<dbReference type="Proteomes" id="UP001407405">
    <property type="component" value="Unassembled WGS sequence"/>
</dbReference>
<reference evidence="10 11" key="1">
    <citation type="submission" date="2024-04" db="EMBL/GenBank/DDBJ databases">
        <title>Genome sequencing and metabolic network reconstruction of aminoacids and betaine degradation by Anoxynatronum sibiricum.</title>
        <authorList>
            <person name="Detkova E.N."/>
            <person name="Boltjanskaja Y.V."/>
            <person name="Mardanov A.V."/>
            <person name="Kevbrin V."/>
        </authorList>
    </citation>
    <scope>NUCLEOTIDE SEQUENCE [LARGE SCALE GENOMIC DNA]</scope>
    <source>
        <strain evidence="10 11">Z-7981</strain>
    </source>
</reference>
<feature type="transmembrane region" description="Helical" evidence="6">
    <location>
        <begin position="278"/>
        <end position="298"/>
    </location>
</feature>
<dbReference type="NCBIfam" id="TIGR00254">
    <property type="entry name" value="GGDEF"/>
    <property type="match status" value="1"/>
</dbReference>
<dbReference type="PROSITE" id="PS50885">
    <property type="entry name" value="HAMP"/>
    <property type="match status" value="1"/>
</dbReference>
<dbReference type="PROSITE" id="PS50887">
    <property type="entry name" value="GGDEF"/>
    <property type="match status" value="1"/>
</dbReference>
<dbReference type="Pfam" id="PF00990">
    <property type="entry name" value="GGDEF"/>
    <property type="match status" value="1"/>
</dbReference>
<dbReference type="InterPro" id="IPR043128">
    <property type="entry name" value="Rev_trsase/Diguanyl_cyclase"/>
</dbReference>
<proteinExistence type="predicted"/>
<dbReference type="Pfam" id="PF02743">
    <property type="entry name" value="dCache_1"/>
    <property type="match status" value="1"/>
</dbReference>
<dbReference type="Gene3D" id="3.30.450.20">
    <property type="entry name" value="PAS domain"/>
    <property type="match status" value="1"/>
</dbReference>